<dbReference type="SUPFAM" id="SSF48008">
    <property type="entry name" value="GntR ligand-binding domain-like"/>
    <property type="match status" value="1"/>
</dbReference>
<gene>
    <name evidence="5" type="ORF">H9Q79_14795</name>
</gene>
<dbReference type="Pfam" id="PF00392">
    <property type="entry name" value="GntR"/>
    <property type="match status" value="1"/>
</dbReference>
<evidence type="ECO:0000259" key="4">
    <source>
        <dbReference type="PROSITE" id="PS50949"/>
    </source>
</evidence>
<keyword evidence="6" id="KW-1185">Reference proteome</keyword>
<dbReference type="InterPro" id="IPR000524">
    <property type="entry name" value="Tscrpt_reg_HTH_GntR"/>
</dbReference>
<name>A0A7G9GBF7_9FIRM</name>
<dbReference type="PANTHER" id="PTHR43537:SF5">
    <property type="entry name" value="UXU OPERON TRANSCRIPTIONAL REGULATOR"/>
    <property type="match status" value="1"/>
</dbReference>
<dbReference type="SUPFAM" id="SSF46785">
    <property type="entry name" value="Winged helix' DNA-binding domain"/>
    <property type="match status" value="1"/>
</dbReference>
<dbReference type="Pfam" id="PF07729">
    <property type="entry name" value="FCD"/>
    <property type="match status" value="1"/>
</dbReference>
<evidence type="ECO:0000256" key="2">
    <source>
        <dbReference type="ARBA" id="ARBA00023125"/>
    </source>
</evidence>
<dbReference type="PROSITE" id="PS50949">
    <property type="entry name" value="HTH_GNTR"/>
    <property type="match status" value="1"/>
</dbReference>
<dbReference type="EMBL" id="CP060635">
    <property type="protein sequence ID" value="QNM08139.1"/>
    <property type="molecule type" value="Genomic_DNA"/>
</dbReference>
<accession>A0A7G9GBF7</accession>
<dbReference type="GO" id="GO:0003677">
    <property type="term" value="F:DNA binding"/>
    <property type="evidence" value="ECO:0007669"/>
    <property type="project" value="UniProtKB-KW"/>
</dbReference>
<dbReference type="InterPro" id="IPR011711">
    <property type="entry name" value="GntR_C"/>
</dbReference>
<dbReference type="AlphaFoldDB" id="A0A7G9GBF7"/>
<dbReference type="InterPro" id="IPR036390">
    <property type="entry name" value="WH_DNA-bd_sf"/>
</dbReference>
<sequence length="208" mass="23696">MKSNIESGNWKVGEKIPSENELTGELGVSRSSIRQAVSHFAGIGVLESVHGKGTFLIDDEVEEQSNANKITAEDCRNAEKVLEFRRIVESEACYLATLNKSPELVKKLRKYLKIMVESREDIEKFVTADISFHRAICHASGNPLLEKSLNRIFQENKKSQMLTRKTFGYHDGIHYHEQILQAIERGDAEQARSCMYEHMQNGIDKVRK</sequence>
<dbReference type="KEGG" id="whj:H9Q79_14795"/>
<dbReference type="SMART" id="SM00895">
    <property type="entry name" value="FCD"/>
    <property type="match status" value="1"/>
</dbReference>
<keyword evidence="3" id="KW-0804">Transcription</keyword>
<keyword evidence="2" id="KW-0238">DNA-binding</keyword>
<reference evidence="5 6" key="1">
    <citation type="submission" date="2020-08" db="EMBL/GenBank/DDBJ databases">
        <authorList>
            <person name="Liu C."/>
            <person name="Sun Q."/>
        </authorList>
    </citation>
    <scope>NUCLEOTIDE SEQUENCE [LARGE SCALE GENOMIC DNA]</scope>
    <source>
        <strain evidence="5 6">NSJ-29</strain>
    </source>
</reference>
<proteinExistence type="predicted"/>
<dbReference type="InterPro" id="IPR008920">
    <property type="entry name" value="TF_FadR/GntR_C"/>
</dbReference>
<protein>
    <submittedName>
        <fullName evidence="5">FadR family transcriptional regulator</fullName>
    </submittedName>
</protein>
<dbReference type="InterPro" id="IPR036388">
    <property type="entry name" value="WH-like_DNA-bd_sf"/>
</dbReference>
<evidence type="ECO:0000313" key="6">
    <source>
        <dbReference type="Proteomes" id="UP000515860"/>
    </source>
</evidence>
<dbReference type="Gene3D" id="1.10.10.10">
    <property type="entry name" value="Winged helix-like DNA-binding domain superfamily/Winged helix DNA-binding domain"/>
    <property type="match status" value="1"/>
</dbReference>
<organism evidence="5 6">
    <name type="scientific">Wansuia hejianensis</name>
    <dbReference type="NCBI Taxonomy" id="2763667"/>
    <lineage>
        <taxon>Bacteria</taxon>
        <taxon>Bacillati</taxon>
        <taxon>Bacillota</taxon>
        <taxon>Clostridia</taxon>
        <taxon>Lachnospirales</taxon>
        <taxon>Lachnospiraceae</taxon>
        <taxon>Wansuia</taxon>
    </lineage>
</organism>
<evidence type="ECO:0000313" key="5">
    <source>
        <dbReference type="EMBL" id="QNM08139.1"/>
    </source>
</evidence>
<evidence type="ECO:0000256" key="1">
    <source>
        <dbReference type="ARBA" id="ARBA00023015"/>
    </source>
</evidence>
<dbReference type="PRINTS" id="PR00035">
    <property type="entry name" value="HTHGNTR"/>
</dbReference>
<dbReference type="Proteomes" id="UP000515860">
    <property type="component" value="Chromosome"/>
</dbReference>
<dbReference type="CDD" id="cd07377">
    <property type="entry name" value="WHTH_GntR"/>
    <property type="match status" value="1"/>
</dbReference>
<evidence type="ECO:0000256" key="3">
    <source>
        <dbReference type="ARBA" id="ARBA00023163"/>
    </source>
</evidence>
<dbReference type="SMART" id="SM00345">
    <property type="entry name" value="HTH_GNTR"/>
    <property type="match status" value="1"/>
</dbReference>
<dbReference type="GO" id="GO:0003700">
    <property type="term" value="F:DNA-binding transcription factor activity"/>
    <property type="evidence" value="ECO:0007669"/>
    <property type="project" value="InterPro"/>
</dbReference>
<feature type="domain" description="HTH gntR-type" evidence="4">
    <location>
        <begin position="1"/>
        <end position="59"/>
    </location>
</feature>
<dbReference type="Gene3D" id="1.20.120.530">
    <property type="entry name" value="GntR ligand-binding domain-like"/>
    <property type="match status" value="1"/>
</dbReference>
<dbReference type="PANTHER" id="PTHR43537">
    <property type="entry name" value="TRANSCRIPTIONAL REGULATOR, GNTR FAMILY"/>
    <property type="match status" value="1"/>
</dbReference>
<keyword evidence="1" id="KW-0805">Transcription regulation</keyword>